<evidence type="ECO:0000256" key="1">
    <source>
        <dbReference type="SAM" id="MobiDB-lite"/>
    </source>
</evidence>
<evidence type="ECO:0000256" key="2">
    <source>
        <dbReference type="SAM" id="Phobius"/>
    </source>
</evidence>
<reference evidence="3 4" key="1">
    <citation type="submission" date="2023-03" db="EMBL/GenBank/DDBJ databases">
        <title>Isolation and description of six Streptomyces strains from soil environments, able to metabolize different microbial glucans.</title>
        <authorList>
            <person name="Widen T."/>
            <person name="Larsbrink J."/>
        </authorList>
    </citation>
    <scope>NUCLEOTIDE SEQUENCE [LARGE SCALE GENOMIC DNA]</scope>
    <source>
        <strain evidence="3 4">Alt2</strain>
    </source>
</reference>
<keyword evidence="2" id="KW-0472">Membrane</keyword>
<name>A0ABY9J479_9ACTN</name>
<dbReference type="InterPro" id="IPR027417">
    <property type="entry name" value="P-loop_NTPase"/>
</dbReference>
<keyword evidence="2" id="KW-0812">Transmembrane</keyword>
<dbReference type="Gene3D" id="3.40.50.300">
    <property type="entry name" value="P-loop containing nucleotide triphosphate hydrolases"/>
    <property type="match status" value="1"/>
</dbReference>
<keyword evidence="2" id="KW-1133">Transmembrane helix</keyword>
<proteinExistence type="predicted"/>
<evidence type="ECO:0000313" key="3">
    <source>
        <dbReference type="EMBL" id="WLQ61481.1"/>
    </source>
</evidence>
<feature type="transmembrane region" description="Helical" evidence="2">
    <location>
        <begin position="36"/>
        <end position="54"/>
    </location>
</feature>
<dbReference type="EMBL" id="CP120988">
    <property type="protein sequence ID" value="WLQ61481.1"/>
    <property type="molecule type" value="Genomic_DNA"/>
</dbReference>
<feature type="region of interest" description="Disordered" evidence="1">
    <location>
        <begin position="851"/>
        <end position="873"/>
    </location>
</feature>
<dbReference type="SUPFAM" id="SSF52540">
    <property type="entry name" value="P-loop containing nucleoside triphosphate hydrolases"/>
    <property type="match status" value="1"/>
</dbReference>
<dbReference type="RefSeq" id="WP_306106254.1">
    <property type="nucleotide sequence ID" value="NZ_CP120988.1"/>
</dbReference>
<accession>A0ABY9J479</accession>
<organism evidence="3 4">
    <name type="scientific">Streptomyces poriferorum</name>
    <dbReference type="NCBI Taxonomy" id="2798799"/>
    <lineage>
        <taxon>Bacteria</taxon>
        <taxon>Bacillati</taxon>
        <taxon>Actinomycetota</taxon>
        <taxon>Actinomycetes</taxon>
        <taxon>Kitasatosporales</taxon>
        <taxon>Streptomycetaceae</taxon>
        <taxon>Streptomyces</taxon>
    </lineage>
</organism>
<gene>
    <name evidence="3" type="ORF">P8A19_41505</name>
</gene>
<evidence type="ECO:0000313" key="4">
    <source>
        <dbReference type="Proteomes" id="UP001235744"/>
    </source>
</evidence>
<keyword evidence="4" id="KW-1185">Reference proteome</keyword>
<sequence length="873" mass="96860">MDPRTVTLASAPRWLWDATAGFTGRAWAWANWIYEYAGWFAVLGAVLWFAWAVLQQRLAARALENRTCVELVASRQFEPTGEQISRFAAQLVRGASAGPWWTPRNARTVRVRLRADGTAPLTYLVEGPASARHLLMQTPYTRVRSEPGRPVRDKKREHTVRAVFVLRGSPGARLRDVPLEPDPLQPLIDAVADLRADLGDLAEVRLDLSPASKWRLHARRWQVVDQARQHARRESRREARWMTQDASTVEDALALQITKLTLPQDQRGDGGSRRVLMTPRPPRVDREKALGKLAEDTGLVRVQLLVRCASDTVGRAERRLRHIEAALDVYAGRSRFSPVGWSWGPVRVGPDQWPWRTGFDERWSSGLIRPGRSSWARADELGGLLKPPTVHAQLPLLSGDIPTFELKKNLIPQGWHRGPDGRERLVATREDDTLFEVQVGKAGWGKTMRALCQAVASAHSRRGLAFVDPHRDSWAAVAPYLAHPGIMRRAWLFDLTVRDPQDPLACWNLLSMTRGQAPHEVAAATVDAFATSLGWGDANAPRAITILTKAVEALVAVNAQAVAAQAEQCQATIFQIRPLLSDPAFRELVVARLDPEAARWWATSFAEIPKDALPTVLNPLDRLAASPVIKAFLGQPTGSYDIRQAMDESKVVWICPAGTGPTDRLLVSLLVRDMLRAGLSRRDLPEKDRAPFRLYLDELISLDGAASTSLAEITEQLRKFKVRLHGMTQLLHRLSGDVRTALLQNASCLSTTAGSVEAVRYITDEWGDQVSPADAAELDRYRHWASFTVGGKRVGPLLIRGPELSEVFKPLARPRKTRALLRAAHTNTGAKPLAALTQAASVHEDTVRAFLSRPGPRTGPGPQHNDNSQERYA</sequence>
<protein>
    <submittedName>
        <fullName evidence="3">ATP/GTP-binding protein</fullName>
    </submittedName>
</protein>
<dbReference type="Proteomes" id="UP001235744">
    <property type="component" value="Chromosome"/>
</dbReference>